<keyword evidence="1" id="KW-0472">Membrane</keyword>
<organism evidence="2 3">
    <name type="scientific">Dyadobacter sediminis</name>
    <dbReference type="NCBI Taxonomy" id="1493691"/>
    <lineage>
        <taxon>Bacteria</taxon>
        <taxon>Pseudomonadati</taxon>
        <taxon>Bacteroidota</taxon>
        <taxon>Cytophagia</taxon>
        <taxon>Cytophagales</taxon>
        <taxon>Spirosomataceae</taxon>
        <taxon>Dyadobacter</taxon>
    </lineage>
</organism>
<sequence>MMETSISISRISFGTGCRLFIESKSTGLSLMVGFIIILFASAFIIGCNGSNTNNSLKTDSTAQSNVQRNGDVTEEIHKGMEMIKSGNELVNKGEKANDKSMIDNGMAEMDKGMQMVKAGQSTMNRPEHENEDMDDKMAMGDSIKKTAGKDMDMSDNGMNMIHQGLDVAKSGKMITQHALKNKDKPMMQTGMSMMDKGMAMITMGKEMMGKDSNVMADKPMSDDMDMMDKGMDMMDMGKGMTSKAMGPADKPMMDDDMDKGMDMMDKGMDMMGMGADKMKKDKKPMPMKDDDM</sequence>
<dbReference type="AlphaFoldDB" id="A0A5R9K6I8"/>
<accession>A0A5R9K6I8</accession>
<dbReference type="EMBL" id="VCEI01000030">
    <property type="protein sequence ID" value="TLU89392.1"/>
    <property type="molecule type" value="Genomic_DNA"/>
</dbReference>
<name>A0A5R9K6I8_9BACT</name>
<proteinExistence type="predicted"/>
<gene>
    <name evidence="2" type="ORF">FEM55_21860</name>
</gene>
<evidence type="ECO:0000313" key="2">
    <source>
        <dbReference type="EMBL" id="TLU89392.1"/>
    </source>
</evidence>
<keyword evidence="3" id="KW-1185">Reference proteome</keyword>
<keyword evidence="1" id="KW-0812">Transmembrane</keyword>
<dbReference type="OrthoDB" id="952096at2"/>
<evidence type="ECO:0000256" key="1">
    <source>
        <dbReference type="SAM" id="Phobius"/>
    </source>
</evidence>
<feature type="transmembrane region" description="Helical" evidence="1">
    <location>
        <begin position="28"/>
        <end position="46"/>
    </location>
</feature>
<reference evidence="2 3" key="1">
    <citation type="submission" date="2019-05" db="EMBL/GenBank/DDBJ databases">
        <authorList>
            <person name="Qu J.-H."/>
        </authorList>
    </citation>
    <scope>NUCLEOTIDE SEQUENCE [LARGE SCALE GENOMIC DNA]</scope>
    <source>
        <strain evidence="2 3">Z12</strain>
    </source>
</reference>
<protein>
    <submittedName>
        <fullName evidence="2">Uncharacterized protein</fullName>
    </submittedName>
</protein>
<dbReference type="Proteomes" id="UP000309788">
    <property type="component" value="Unassembled WGS sequence"/>
</dbReference>
<keyword evidence="1" id="KW-1133">Transmembrane helix</keyword>
<comment type="caution">
    <text evidence="2">The sequence shown here is derived from an EMBL/GenBank/DDBJ whole genome shotgun (WGS) entry which is preliminary data.</text>
</comment>
<evidence type="ECO:0000313" key="3">
    <source>
        <dbReference type="Proteomes" id="UP000309788"/>
    </source>
</evidence>